<evidence type="ECO:0000313" key="1">
    <source>
        <dbReference type="EMBL" id="CAI9737206.1"/>
    </source>
</evidence>
<keyword evidence="2" id="KW-1185">Reference proteome</keyword>
<proteinExistence type="predicted"/>
<evidence type="ECO:0000313" key="2">
    <source>
        <dbReference type="Proteomes" id="UP001162480"/>
    </source>
</evidence>
<reference evidence="1" key="1">
    <citation type="submission" date="2023-08" db="EMBL/GenBank/DDBJ databases">
        <authorList>
            <person name="Alioto T."/>
            <person name="Alioto T."/>
            <person name="Gomez Garrido J."/>
        </authorList>
    </citation>
    <scope>NUCLEOTIDE SEQUENCE</scope>
</reference>
<gene>
    <name evidence="1" type="ORF">OCTVUL_1B022933</name>
</gene>
<sequence>MKYWPLRLLKHMQHQEHNNDIFEVLADKKSSGYGSTRMRSKCRLMIQDIEKMRIFYHSLPESFQWNCKP</sequence>
<dbReference type="Proteomes" id="UP001162480">
    <property type="component" value="Chromosome 20"/>
</dbReference>
<name>A0AA36BMJ7_OCTVU</name>
<dbReference type="EMBL" id="OX597833">
    <property type="protein sequence ID" value="CAI9737206.1"/>
    <property type="molecule type" value="Genomic_DNA"/>
</dbReference>
<protein>
    <submittedName>
        <fullName evidence="1">Uncharacterized protein</fullName>
    </submittedName>
</protein>
<dbReference type="AlphaFoldDB" id="A0AA36BMJ7"/>
<accession>A0AA36BMJ7</accession>
<organism evidence="1 2">
    <name type="scientific">Octopus vulgaris</name>
    <name type="common">Common octopus</name>
    <dbReference type="NCBI Taxonomy" id="6645"/>
    <lineage>
        <taxon>Eukaryota</taxon>
        <taxon>Metazoa</taxon>
        <taxon>Spiralia</taxon>
        <taxon>Lophotrochozoa</taxon>
        <taxon>Mollusca</taxon>
        <taxon>Cephalopoda</taxon>
        <taxon>Coleoidea</taxon>
        <taxon>Octopodiformes</taxon>
        <taxon>Octopoda</taxon>
        <taxon>Incirrata</taxon>
        <taxon>Octopodidae</taxon>
        <taxon>Octopus</taxon>
    </lineage>
</organism>